<feature type="transmembrane region" description="Helical" evidence="2">
    <location>
        <begin position="99"/>
        <end position="117"/>
    </location>
</feature>
<evidence type="ECO:0000256" key="1">
    <source>
        <dbReference type="SAM" id="MobiDB-lite"/>
    </source>
</evidence>
<protein>
    <submittedName>
        <fullName evidence="3">Uncharacterized protein</fullName>
    </submittedName>
</protein>
<gene>
    <name evidence="3" type="ORF">ACFFGA_13770</name>
</gene>
<evidence type="ECO:0000313" key="3">
    <source>
        <dbReference type="EMBL" id="MFC0605632.1"/>
    </source>
</evidence>
<keyword evidence="4" id="KW-1185">Reference proteome</keyword>
<evidence type="ECO:0000256" key="2">
    <source>
        <dbReference type="SAM" id="Phobius"/>
    </source>
</evidence>
<feature type="transmembrane region" description="Helical" evidence="2">
    <location>
        <begin position="129"/>
        <end position="148"/>
    </location>
</feature>
<keyword evidence="2" id="KW-1133">Transmembrane helix</keyword>
<keyword evidence="2" id="KW-0812">Transmembrane</keyword>
<evidence type="ECO:0000313" key="4">
    <source>
        <dbReference type="Proteomes" id="UP001589832"/>
    </source>
</evidence>
<feature type="compositionally biased region" description="Basic and acidic residues" evidence="1">
    <location>
        <begin position="13"/>
        <end position="22"/>
    </location>
</feature>
<sequence length="185" mass="21754">MDRLLQKSKRKKESSSKTDNKKTLSRSAMVGSIIATIIASTPLLYSLHESVPTTKVWDTFLFTYESGVWEEAQYAMWVYTSKFIPFLLLVIWFFTCRHWWYHAILVPIVMFAFQAVNSWNSEAGYLDEGTFVVLMPILIIVVPSIYLIRAKMFDKINYTDKTMEELEEEFMIKPKTLWGKVKQYF</sequence>
<feature type="transmembrane region" description="Helical" evidence="2">
    <location>
        <begin position="74"/>
        <end position="94"/>
    </location>
</feature>
<dbReference type="EMBL" id="JBHLTQ010000007">
    <property type="protein sequence ID" value="MFC0605632.1"/>
    <property type="molecule type" value="Genomic_DNA"/>
</dbReference>
<accession>A0ABV6QBG9</accession>
<organism evidence="3 4">
    <name type="scientific">Winogradskyella pulchriflava</name>
    <dbReference type="NCBI Taxonomy" id="1110688"/>
    <lineage>
        <taxon>Bacteria</taxon>
        <taxon>Pseudomonadati</taxon>
        <taxon>Bacteroidota</taxon>
        <taxon>Flavobacteriia</taxon>
        <taxon>Flavobacteriales</taxon>
        <taxon>Flavobacteriaceae</taxon>
        <taxon>Winogradskyella</taxon>
    </lineage>
</organism>
<keyword evidence="2" id="KW-0472">Membrane</keyword>
<dbReference type="Proteomes" id="UP001589832">
    <property type="component" value="Unassembled WGS sequence"/>
</dbReference>
<comment type="caution">
    <text evidence="3">The sequence shown here is derived from an EMBL/GenBank/DDBJ whole genome shotgun (WGS) entry which is preliminary data.</text>
</comment>
<dbReference type="RefSeq" id="WP_386064908.1">
    <property type="nucleotide sequence ID" value="NZ_JBHLTQ010000007.1"/>
</dbReference>
<feature type="region of interest" description="Disordered" evidence="1">
    <location>
        <begin position="1"/>
        <end position="23"/>
    </location>
</feature>
<proteinExistence type="predicted"/>
<name>A0ABV6QBG9_9FLAO</name>
<reference evidence="3 4" key="1">
    <citation type="submission" date="2024-09" db="EMBL/GenBank/DDBJ databases">
        <authorList>
            <person name="Sun Q."/>
            <person name="Mori K."/>
        </authorList>
    </citation>
    <scope>NUCLEOTIDE SEQUENCE [LARGE SCALE GENOMIC DNA]</scope>
    <source>
        <strain evidence="3 4">NCAIM B.02481</strain>
    </source>
</reference>
<feature type="compositionally biased region" description="Basic residues" evidence="1">
    <location>
        <begin position="1"/>
        <end position="12"/>
    </location>
</feature>
<feature type="transmembrane region" description="Helical" evidence="2">
    <location>
        <begin position="27"/>
        <end position="47"/>
    </location>
</feature>